<keyword evidence="4" id="KW-0813">Transport</keyword>
<dbReference type="RefSeq" id="WP_092319361.1">
    <property type="nucleotide sequence ID" value="NZ_FOKY01000011.1"/>
</dbReference>
<dbReference type="OrthoDB" id="306494at2"/>
<keyword evidence="12" id="KW-1185">Reference proteome</keyword>
<dbReference type="GO" id="GO:0015031">
    <property type="term" value="P:protein transport"/>
    <property type="evidence" value="ECO:0007669"/>
    <property type="project" value="UniProtKB-KW"/>
</dbReference>
<evidence type="ECO:0000256" key="8">
    <source>
        <dbReference type="SAM" id="Coils"/>
    </source>
</evidence>
<evidence type="ECO:0000313" key="11">
    <source>
        <dbReference type="EMBL" id="SFB84930.1"/>
    </source>
</evidence>
<dbReference type="InterPro" id="IPR051472">
    <property type="entry name" value="T3SS_Stator/FliH"/>
</dbReference>
<dbReference type="PANTHER" id="PTHR34982">
    <property type="entry name" value="YOP PROTEINS TRANSLOCATION PROTEIN L"/>
    <property type="match status" value="1"/>
</dbReference>
<dbReference type="PANTHER" id="PTHR34982:SF1">
    <property type="entry name" value="FLAGELLAR ASSEMBLY PROTEIN FLIH"/>
    <property type="match status" value="1"/>
</dbReference>
<keyword evidence="11" id="KW-0969">Cilium</keyword>
<evidence type="ECO:0000256" key="4">
    <source>
        <dbReference type="ARBA" id="ARBA00022448"/>
    </source>
</evidence>
<dbReference type="InterPro" id="IPR018035">
    <property type="entry name" value="Flagellar_FliH/T3SS_HrpE"/>
</dbReference>
<dbReference type="AlphaFoldDB" id="A0A1I1EIV3"/>
<accession>A0A1I1EIV3</accession>
<dbReference type="NCBIfam" id="NF005198">
    <property type="entry name" value="PRK06669.1-3"/>
    <property type="match status" value="1"/>
</dbReference>
<protein>
    <recommendedName>
        <fullName evidence="3">Flagellar assembly protein FliH</fullName>
    </recommendedName>
</protein>
<evidence type="ECO:0000256" key="6">
    <source>
        <dbReference type="ARBA" id="ARBA00022927"/>
    </source>
</evidence>
<dbReference type="EMBL" id="FOKY01000011">
    <property type="protein sequence ID" value="SFB84930.1"/>
    <property type="molecule type" value="Genomic_DNA"/>
</dbReference>
<feature type="compositionally biased region" description="Basic and acidic residues" evidence="9">
    <location>
        <begin position="389"/>
        <end position="401"/>
    </location>
</feature>
<evidence type="ECO:0000256" key="7">
    <source>
        <dbReference type="ARBA" id="ARBA00023225"/>
    </source>
</evidence>
<feature type="domain" description="Flagellar assembly protein FliH/Type III secretion system HrpE" evidence="10">
    <location>
        <begin position="169"/>
        <end position="295"/>
    </location>
</feature>
<keyword evidence="11" id="KW-0282">Flagellum</keyword>
<keyword evidence="5" id="KW-1005">Bacterial flagellum biogenesis</keyword>
<dbReference type="STRING" id="34097.SAMN02745150_01058"/>
<dbReference type="Pfam" id="PF02108">
    <property type="entry name" value="FliH"/>
    <property type="match status" value="1"/>
</dbReference>
<comment type="function">
    <text evidence="1">Needed for flagellar regrowth and assembly.</text>
</comment>
<dbReference type="Proteomes" id="UP000240042">
    <property type="component" value="Unassembled WGS sequence"/>
</dbReference>
<keyword evidence="6" id="KW-0653">Protein transport</keyword>
<gene>
    <name evidence="11" type="ORF">SAMN02745150_01058</name>
</gene>
<evidence type="ECO:0000256" key="3">
    <source>
        <dbReference type="ARBA" id="ARBA00016507"/>
    </source>
</evidence>
<evidence type="ECO:0000256" key="9">
    <source>
        <dbReference type="SAM" id="MobiDB-lite"/>
    </source>
</evidence>
<evidence type="ECO:0000256" key="2">
    <source>
        <dbReference type="ARBA" id="ARBA00006602"/>
    </source>
</evidence>
<evidence type="ECO:0000259" key="10">
    <source>
        <dbReference type="Pfam" id="PF02108"/>
    </source>
</evidence>
<dbReference type="GO" id="GO:0044781">
    <property type="term" value="P:bacterial-type flagellum organization"/>
    <property type="evidence" value="ECO:0007669"/>
    <property type="project" value="UniProtKB-KW"/>
</dbReference>
<keyword evidence="11" id="KW-0966">Cell projection</keyword>
<feature type="region of interest" description="Disordered" evidence="9">
    <location>
        <begin position="374"/>
        <end position="401"/>
    </location>
</feature>
<sequence length="401" mass="46061">MTNNTFDPHARILHNGQYKLKDSNKIAVPIRSFRSEFEEELSVQERINNMNLEIQQLEHQIEQKKQQGHEQANKILEQVKDEARKVMEDAEQHAFDRIQKSVHEKENIIQQSKEDAEKIMQQAQKEASEILEEAQKTITKLKTEAHQEAFTEGKELGFQSGKEEIQLLVERLHSVVAETVRERERILMHSETQVINLVLTMVGKIVKKLTADYKEIVINNIKAALELLKGAMTIFIHVSPRDYNFAVSHKQELINMIEAQAEIKFIEDPTIEPGGVYIETDTGDIDATINSQLEELETQMRFYMPVKIKTPETKKREVVSSNNDTLDNESVIDDSPTAFAQQENYGKDLPPEMRYNESSSEEIIVPEVIPVSSDSESEYIHNSYSENSDNLKDKPVDDIIV</sequence>
<reference evidence="12" key="1">
    <citation type="submission" date="2016-10" db="EMBL/GenBank/DDBJ databases">
        <authorList>
            <person name="Varghese N."/>
            <person name="Submissions S."/>
        </authorList>
    </citation>
    <scope>NUCLEOTIDE SEQUENCE [LARGE SCALE GENOMIC DNA]</scope>
    <source>
        <strain evidence="12">ATCC 43811</strain>
    </source>
</reference>
<keyword evidence="7" id="KW-1006">Bacterial flagellum protein export</keyword>
<feature type="coiled-coil region" evidence="8">
    <location>
        <begin position="40"/>
        <end position="144"/>
    </location>
</feature>
<name>A0A1I1EIV3_BREAD</name>
<organism evidence="11 12">
    <name type="scientific">Brevinema andersonii</name>
    <dbReference type="NCBI Taxonomy" id="34097"/>
    <lineage>
        <taxon>Bacteria</taxon>
        <taxon>Pseudomonadati</taxon>
        <taxon>Spirochaetota</taxon>
        <taxon>Spirochaetia</taxon>
        <taxon>Brevinematales</taxon>
        <taxon>Brevinemataceae</taxon>
        <taxon>Brevinema</taxon>
    </lineage>
</organism>
<evidence type="ECO:0000313" key="12">
    <source>
        <dbReference type="Proteomes" id="UP000240042"/>
    </source>
</evidence>
<evidence type="ECO:0000256" key="5">
    <source>
        <dbReference type="ARBA" id="ARBA00022795"/>
    </source>
</evidence>
<dbReference type="SUPFAM" id="SSF160527">
    <property type="entry name" value="V-type ATPase subunit E-like"/>
    <property type="match status" value="1"/>
</dbReference>
<dbReference type="GO" id="GO:0005829">
    <property type="term" value="C:cytosol"/>
    <property type="evidence" value="ECO:0007669"/>
    <property type="project" value="TreeGrafter"/>
</dbReference>
<dbReference type="CDD" id="cd06503">
    <property type="entry name" value="ATP-synt_Fo_b"/>
    <property type="match status" value="1"/>
</dbReference>
<proteinExistence type="inferred from homology"/>
<comment type="similarity">
    <text evidence="2">Belongs to the FliH family.</text>
</comment>
<evidence type="ECO:0000256" key="1">
    <source>
        <dbReference type="ARBA" id="ARBA00003041"/>
    </source>
</evidence>
<keyword evidence="8" id="KW-0175">Coiled coil</keyword>